<dbReference type="PANTHER" id="PTHR43267">
    <property type="entry name" value="TRNA THREONYLCARBAMOYLADENOSINE DEHYDRATASE"/>
    <property type="match status" value="1"/>
</dbReference>
<dbReference type="CDD" id="cd01483">
    <property type="entry name" value="E1_enzyme_family"/>
    <property type="match status" value="1"/>
</dbReference>
<dbReference type="GO" id="GO:0016779">
    <property type="term" value="F:nucleotidyltransferase activity"/>
    <property type="evidence" value="ECO:0007669"/>
    <property type="project" value="UniProtKB-KW"/>
</dbReference>
<sequence>MNQASTFDYERAFSRNVGWVTSAEQEKLRSSRVAIAGLGGVGGAHLLTLCRLGVANFNIADFDEFGVHNMNRQVGAFMSTMDRPKAAVLAEMARDINPEADVRVFSEGVTAANIDDFLRDVDVYVDGIDFFALPARRMLFKACQERGIHALTAAPLGMGVALLYFRPGGMSFEDYFRVEGRSENEQYARFIAGLSPAMLQRDYLVAPKAVNFQERRGPSTMMACDLCAGVMGVSVLKVLLGRGKLKAAPWGMHFDAFHQRLKFTWRPFGNANPIQQLMLVLIRPLLEGRAKPR</sequence>
<dbReference type="InterPro" id="IPR045886">
    <property type="entry name" value="ThiF/MoeB/HesA"/>
</dbReference>
<reference evidence="2 3" key="1">
    <citation type="submission" date="2024-09" db="EMBL/GenBank/DDBJ databases">
        <title>Novel species of the genus Pelomonas and Roseateles isolated from streams.</title>
        <authorList>
            <person name="Lu H."/>
        </authorList>
    </citation>
    <scope>NUCLEOTIDE SEQUENCE [LARGE SCALE GENOMIC DNA]</scope>
    <source>
        <strain evidence="2 3">BYS96W</strain>
    </source>
</reference>
<comment type="caution">
    <text evidence="2">The sequence shown here is derived from an EMBL/GenBank/DDBJ whole genome shotgun (WGS) entry which is preliminary data.</text>
</comment>
<gene>
    <name evidence="2" type="ORF">ACG00X_14015</name>
</gene>
<dbReference type="NCBIfam" id="NF006077">
    <property type="entry name" value="PRK08223.1"/>
    <property type="match status" value="1"/>
</dbReference>
<dbReference type="Gene3D" id="3.40.50.720">
    <property type="entry name" value="NAD(P)-binding Rossmann-like Domain"/>
    <property type="match status" value="1"/>
</dbReference>
<dbReference type="PANTHER" id="PTHR43267:SF1">
    <property type="entry name" value="TRNA THREONYLCARBAMOYLADENOSINE DEHYDRATASE"/>
    <property type="match status" value="1"/>
</dbReference>
<dbReference type="RefSeq" id="WP_394488809.1">
    <property type="nucleotide sequence ID" value="NZ_JBIGIA010000010.1"/>
</dbReference>
<accession>A0ABW7G7V4</accession>
<dbReference type="SUPFAM" id="SSF69572">
    <property type="entry name" value="Activating enzymes of the ubiquitin-like proteins"/>
    <property type="match status" value="1"/>
</dbReference>
<organism evidence="2 3">
    <name type="scientific">Pelomonas nitida</name>
    <dbReference type="NCBI Taxonomy" id="3299027"/>
    <lineage>
        <taxon>Bacteria</taxon>
        <taxon>Pseudomonadati</taxon>
        <taxon>Pseudomonadota</taxon>
        <taxon>Betaproteobacteria</taxon>
        <taxon>Burkholderiales</taxon>
        <taxon>Sphaerotilaceae</taxon>
        <taxon>Roseateles</taxon>
    </lineage>
</organism>
<dbReference type="EMBL" id="JBIGIA010000010">
    <property type="protein sequence ID" value="MFG6457952.1"/>
    <property type="molecule type" value="Genomic_DNA"/>
</dbReference>
<dbReference type="InterPro" id="IPR035985">
    <property type="entry name" value="Ubiquitin-activating_enz"/>
</dbReference>
<keyword evidence="3" id="KW-1185">Reference proteome</keyword>
<evidence type="ECO:0000313" key="2">
    <source>
        <dbReference type="EMBL" id="MFG6457952.1"/>
    </source>
</evidence>
<evidence type="ECO:0000259" key="1">
    <source>
        <dbReference type="Pfam" id="PF00899"/>
    </source>
</evidence>
<dbReference type="Proteomes" id="UP001606305">
    <property type="component" value="Unassembled WGS sequence"/>
</dbReference>
<dbReference type="InterPro" id="IPR000594">
    <property type="entry name" value="ThiF_NAD_FAD-bd"/>
</dbReference>
<proteinExistence type="predicted"/>
<feature type="domain" description="THIF-type NAD/FAD binding fold" evidence="1">
    <location>
        <begin position="14"/>
        <end position="261"/>
    </location>
</feature>
<dbReference type="Pfam" id="PF00899">
    <property type="entry name" value="ThiF"/>
    <property type="match status" value="1"/>
</dbReference>
<evidence type="ECO:0000313" key="3">
    <source>
        <dbReference type="Proteomes" id="UP001606305"/>
    </source>
</evidence>
<keyword evidence="2" id="KW-0548">Nucleotidyltransferase</keyword>
<name>A0ABW7G7V4_9BURK</name>
<protein>
    <submittedName>
        <fullName evidence="2">ThiF family adenylyltransferase</fullName>
    </submittedName>
</protein>
<keyword evidence="2" id="KW-0808">Transferase</keyword>